<accession>M2MXD5</accession>
<reference evidence="3 4" key="1">
    <citation type="journal article" date="2012" name="PLoS Pathog.">
        <title>Diverse lifestyles and strategies of plant pathogenesis encoded in the genomes of eighteen Dothideomycetes fungi.</title>
        <authorList>
            <person name="Ohm R.A."/>
            <person name="Feau N."/>
            <person name="Henrissat B."/>
            <person name="Schoch C.L."/>
            <person name="Horwitz B.A."/>
            <person name="Barry K.W."/>
            <person name="Condon B.J."/>
            <person name="Copeland A.C."/>
            <person name="Dhillon B."/>
            <person name="Glaser F."/>
            <person name="Hesse C.N."/>
            <person name="Kosti I."/>
            <person name="LaButti K."/>
            <person name="Lindquist E.A."/>
            <person name="Lucas S."/>
            <person name="Salamov A.A."/>
            <person name="Bradshaw R.E."/>
            <person name="Ciuffetti L."/>
            <person name="Hamelin R.C."/>
            <person name="Kema G.H.J."/>
            <person name="Lawrence C."/>
            <person name="Scott J.A."/>
            <person name="Spatafora J.W."/>
            <person name="Turgeon B.G."/>
            <person name="de Wit P.J.G.M."/>
            <person name="Zhong S."/>
            <person name="Goodwin S.B."/>
            <person name="Grigoriev I.V."/>
        </authorList>
    </citation>
    <scope>NUCLEOTIDE SEQUENCE [LARGE SCALE GENOMIC DNA]</scope>
    <source>
        <strain evidence="3 4">UAMH 10762</strain>
    </source>
</reference>
<dbReference type="KEGG" id="bcom:BAUCODRAFT_331275"/>
<feature type="coiled-coil region" evidence="1">
    <location>
        <begin position="332"/>
        <end position="398"/>
    </location>
</feature>
<dbReference type="Proteomes" id="UP000011761">
    <property type="component" value="Unassembled WGS sequence"/>
</dbReference>
<dbReference type="EMBL" id="KB445565">
    <property type="protein sequence ID" value="EMC90915.1"/>
    <property type="molecule type" value="Genomic_DNA"/>
</dbReference>
<sequence length="515" mass="56949">MSDRRYHYGTLLAFFINTHTGGNVPPSPAQLVRLLRQSDPPWTPAPTPDADQHGLEVGLKKVLEYGACWKPDKHICLVYAPDGQYAHWDDAAPETAFRAKQGSPHAMWLRSKATTRAQSDTDPKLSGHFSDTVGPLDRDQPRLAQQDLIAATIALYCGAEVEAKVSKATGLLAISQAFLPASAPTTSRPAGISAATGSPLTGWGQAPKSPASTPTRRPDVRIRSCVEADEEGVSAAEHLPDGLPQQDVSVSRSSSQRSILSSGVSSRATSEIGRDAERVRQLQDEVTELKAELHKHQLDQNLYEARIRGLDAQLAAKGAELVDDDKRHRAHLAHVTDEKDKAVERIRDLEAQLKTLHDKRTASEATASSQTAEYVKRIDDLEVRLQSMAAERERNNTRHDAEAPPYEVGQDTIDIEDLQNHITDRDRRIGHLQAKVTRDAQYISNLKADFADLQHWVTKEVSANRKAVAMEAQKWADLQAQALSKWAEEQWQLMGEWWVQRRGLDGAARKESGAQ</sequence>
<evidence type="ECO:0000256" key="2">
    <source>
        <dbReference type="SAM" id="MobiDB-lite"/>
    </source>
</evidence>
<proteinExistence type="predicted"/>
<protein>
    <submittedName>
        <fullName evidence="3">Uncharacterized protein</fullName>
    </submittedName>
</protein>
<evidence type="ECO:0000313" key="3">
    <source>
        <dbReference type="EMBL" id="EMC90915.1"/>
    </source>
</evidence>
<gene>
    <name evidence="3" type="ORF">BAUCODRAFT_331275</name>
</gene>
<keyword evidence="4" id="KW-1185">Reference proteome</keyword>
<organism evidence="3 4">
    <name type="scientific">Baudoinia panamericana (strain UAMH 10762)</name>
    <name type="common">Angels' share fungus</name>
    <name type="synonym">Baudoinia compniacensis (strain UAMH 10762)</name>
    <dbReference type="NCBI Taxonomy" id="717646"/>
    <lineage>
        <taxon>Eukaryota</taxon>
        <taxon>Fungi</taxon>
        <taxon>Dikarya</taxon>
        <taxon>Ascomycota</taxon>
        <taxon>Pezizomycotina</taxon>
        <taxon>Dothideomycetes</taxon>
        <taxon>Dothideomycetidae</taxon>
        <taxon>Mycosphaerellales</taxon>
        <taxon>Teratosphaeriaceae</taxon>
        <taxon>Baudoinia</taxon>
    </lineage>
</organism>
<feature type="compositionally biased region" description="Low complexity" evidence="2">
    <location>
        <begin position="245"/>
        <end position="267"/>
    </location>
</feature>
<dbReference type="GeneID" id="19111977"/>
<feature type="compositionally biased region" description="Basic and acidic residues" evidence="2">
    <location>
        <begin position="216"/>
        <end position="226"/>
    </location>
</feature>
<dbReference type="HOGENOM" id="CLU_528893_0_0_1"/>
<evidence type="ECO:0000256" key="1">
    <source>
        <dbReference type="SAM" id="Coils"/>
    </source>
</evidence>
<dbReference type="AlphaFoldDB" id="M2MXD5"/>
<name>M2MXD5_BAUPA</name>
<feature type="region of interest" description="Disordered" evidence="2">
    <location>
        <begin position="182"/>
        <end position="274"/>
    </location>
</feature>
<keyword evidence="1" id="KW-0175">Coiled coil</keyword>
<dbReference type="RefSeq" id="XP_007681851.1">
    <property type="nucleotide sequence ID" value="XM_007683661.1"/>
</dbReference>
<evidence type="ECO:0000313" key="4">
    <source>
        <dbReference type="Proteomes" id="UP000011761"/>
    </source>
</evidence>